<evidence type="ECO:0000256" key="10">
    <source>
        <dbReference type="ARBA" id="ARBA00022792"/>
    </source>
</evidence>
<feature type="binding site" description="axial binding residue" evidence="19">
    <location>
        <position position="182"/>
    </location>
    <ligand>
        <name>heme b</name>
        <dbReference type="ChEBI" id="CHEBI:60344"/>
        <label>b562</label>
    </ligand>
    <ligandPart>
        <name>Fe</name>
        <dbReference type="ChEBI" id="CHEBI:18248"/>
    </ligandPart>
</feature>
<evidence type="ECO:0000256" key="3">
    <source>
        <dbReference type="ARBA" id="ARBA00011088"/>
    </source>
</evidence>
<dbReference type="PIRSF" id="PIRSF038885">
    <property type="entry name" value="COB"/>
    <property type="match status" value="1"/>
</dbReference>
<evidence type="ECO:0000256" key="20">
    <source>
        <dbReference type="RuleBase" id="RU362117"/>
    </source>
</evidence>
<feature type="binding site" description="axial binding residue" evidence="19">
    <location>
        <position position="83"/>
    </location>
    <ligand>
        <name>heme b</name>
        <dbReference type="ChEBI" id="CHEBI:60344"/>
        <label>b562</label>
    </ligand>
    <ligandPart>
        <name>Fe</name>
        <dbReference type="ChEBI" id="CHEBI:18248"/>
    </ligandPart>
</feature>
<dbReference type="Gene3D" id="1.20.810.10">
    <property type="entry name" value="Cytochrome Bc1 Complex, Chain C"/>
    <property type="match status" value="1"/>
</dbReference>
<dbReference type="Pfam" id="PF00033">
    <property type="entry name" value="Cytochrome_B"/>
    <property type="match status" value="1"/>
</dbReference>
<reference evidence="23" key="1">
    <citation type="submission" date="2020-11" db="EMBL/GenBank/DDBJ databases">
        <title>Circumpolar phylogeography and demographic history of beluga whales reflect past climatic fluctuations.</title>
        <authorList>
            <person name="Skovrind M."/>
            <person name="Louis M."/>
            <person name="Westbury M.V."/>
            <person name="Garilao C."/>
            <person name="Kaschner K."/>
            <person name="Castruita J.A.S."/>
            <person name="Gopalakrishnan S."/>
            <person name="Knudsen S.W."/>
            <person name="Haile J.S."/>
            <person name="Dalen L."/>
            <person name="Meshchersky I.G."/>
            <person name="Shpak O.V."/>
            <person name="Glazov D.M."/>
            <person name="Rozhnov V."/>
            <person name="Litovka D.I."/>
            <person name="Krasnova V."/>
            <person name="Chernetsky A.D."/>
            <person name="Belkovich V.M."/>
            <person name="Lydersen C."/>
            <person name="Kovacs K.M."/>
            <person name="Heide-Jorgensen M.P."/>
            <person name="Postma L."/>
            <person name="Ferguson S.H."/>
            <person name="Lorenzen E.D."/>
        </authorList>
    </citation>
    <scope>NUCLEOTIDE SEQUENCE</scope>
    <source>
        <strain evidence="23">DL1694</strain>
    </source>
</reference>
<dbReference type="PANTHER" id="PTHR19271:SF16">
    <property type="entry name" value="CYTOCHROME B"/>
    <property type="match status" value="1"/>
</dbReference>
<dbReference type="PROSITE" id="PS51002">
    <property type="entry name" value="CYTB_NTER"/>
    <property type="match status" value="1"/>
</dbReference>
<feature type="binding site" evidence="18">
    <location>
        <position position="201"/>
    </location>
    <ligand>
        <name>a ubiquinone</name>
        <dbReference type="ChEBI" id="CHEBI:16389"/>
    </ligand>
</feature>
<evidence type="ECO:0000256" key="14">
    <source>
        <dbReference type="ARBA" id="ARBA00023075"/>
    </source>
</evidence>
<comment type="cofactor">
    <cofactor evidence="20">
        <name>heme b</name>
        <dbReference type="ChEBI" id="CHEBI:60344"/>
    </cofactor>
    <text evidence="20">Binds 2 heme groups non-covalently.</text>
</comment>
<feature type="domain" description="Cytochrome b/b6 N-terminal region profile" evidence="21">
    <location>
        <begin position="1"/>
        <end position="209"/>
    </location>
</feature>
<keyword evidence="12 20" id="KW-1133">Transmembrane helix</keyword>
<dbReference type="InterPro" id="IPR048260">
    <property type="entry name" value="Cytochrome_b_C_euk/bac"/>
</dbReference>
<dbReference type="PANTHER" id="PTHR19271">
    <property type="entry name" value="CYTOCHROME B"/>
    <property type="match status" value="1"/>
</dbReference>
<dbReference type="GO" id="GO:0016491">
    <property type="term" value="F:oxidoreductase activity"/>
    <property type="evidence" value="ECO:0007669"/>
    <property type="project" value="UniProtKB-UniRule"/>
</dbReference>
<dbReference type="GO" id="GO:0008121">
    <property type="term" value="F:quinol-cytochrome-c reductase activity"/>
    <property type="evidence" value="ECO:0007669"/>
    <property type="project" value="InterPro"/>
</dbReference>
<evidence type="ECO:0000256" key="18">
    <source>
        <dbReference type="PIRSR" id="PIRSR038885-1"/>
    </source>
</evidence>
<dbReference type="InterPro" id="IPR005797">
    <property type="entry name" value="Cyt_b/b6_N"/>
</dbReference>
<keyword evidence="16 20" id="KW-0472">Membrane</keyword>
<feature type="binding site" description="axial binding residue" evidence="19">
    <location>
        <position position="97"/>
    </location>
    <ligand>
        <name>heme b</name>
        <dbReference type="ChEBI" id="CHEBI:60344"/>
        <label>b566</label>
    </ligand>
    <ligandPart>
        <name>Fe</name>
        <dbReference type="ChEBI" id="CHEBI:18248"/>
    </ligandPart>
</feature>
<evidence type="ECO:0000256" key="13">
    <source>
        <dbReference type="ARBA" id="ARBA00023004"/>
    </source>
</evidence>
<evidence type="ECO:0000256" key="16">
    <source>
        <dbReference type="ARBA" id="ARBA00023136"/>
    </source>
</evidence>
<evidence type="ECO:0000256" key="9">
    <source>
        <dbReference type="ARBA" id="ARBA00022723"/>
    </source>
</evidence>
<feature type="transmembrane region" description="Helical" evidence="20">
    <location>
        <begin position="288"/>
        <end position="307"/>
    </location>
</feature>
<keyword evidence="14" id="KW-0830">Ubiquinone</keyword>
<evidence type="ECO:0000256" key="5">
    <source>
        <dbReference type="ARBA" id="ARBA00022448"/>
    </source>
</evidence>
<proteinExistence type="inferred from homology"/>
<comment type="function">
    <text evidence="1 20">Component of the ubiquinol-cytochrome c reductase complex (complex III or cytochrome b-c1 complex) that is part of the mitochondrial respiratory chain. The b-c1 complex mediates electron transfer from ubiquinol to cytochrome c. Contributes to the generation of a proton gradient across the mitochondrial membrane that is then used for ATP synthesis.</text>
</comment>
<gene>
    <name evidence="23" type="primary">CYTB</name>
</gene>
<name>A0A8A1RR66_DELLE</name>
<dbReference type="InterPro" id="IPR048259">
    <property type="entry name" value="Cytochrome_b_N_euk/bac"/>
</dbReference>
<keyword evidence="7 20" id="KW-0679">Respiratory chain</keyword>
<dbReference type="GO" id="GO:0045275">
    <property type="term" value="C:respiratory chain complex III"/>
    <property type="evidence" value="ECO:0007669"/>
    <property type="project" value="InterPro"/>
</dbReference>
<dbReference type="FunFam" id="1.20.810.10:FF:000002">
    <property type="entry name" value="Cytochrome b"/>
    <property type="match status" value="1"/>
</dbReference>
<dbReference type="GO" id="GO:0046872">
    <property type="term" value="F:metal ion binding"/>
    <property type="evidence" value="ECO:0007669"/>
    <property type="project" value="UniProtKB-UniRule"/>
</dbReference>
<evidence type="ECO:0000259" key="21">
    <source>
        <dbReference type="PROSITE" id="PS51002"/>
    </source>
</evidence>
<dbReference type="InterPro" id="IPR005798">
    <property type="entry name" value="Cyt_b/b6_C"/>
</dbReference>
<keyword evidence="15 20" id="KW-0496">Mitochondrion</keyword>
<feature type="transmembrane region" description="Helical" evidence="20">
    <location>
        <begin position="230"/>
        <end position="250"/>
    </location>
</feature>
<feature type="transmembrane region" description="Helical" evidence="20">
    <location>
        <begin position="350"/>
        <end position="372"/>
    </location>
</feature>
<keyword evidence="10" id="KW-0999">Mitochondrion inner membrane</keyword>
<feature type="transmembrane region" description="Helical" evidence="20">
    <location>
        <begin position="30"/>
        <end position="56"/>
    </location>
</feature>
<feature type="binding site" description="axial binding residue" evidence="19">
    <location>
        <position position="196"/>
    </location>
    <ligand>
        <name>heme b</name>
        <dbReference type="ChEBI" id="CHEBI:60344"/>
        <label>b566</label>
    </ligand>
    <ligandPart>
        <name>Fe</name>
        <dbReference type="ChEBI" id="CHEBI:18248"/>
    </ligandPart>
</feature>
<comment type="cofactor">
    <cofactor evidence="19">
        <name>heme</name>
        <dbReference type="ChEBI" id="CHEBI:30413"/>
    </cofactor>
    <text evidence="19">Binds 2 heme groups non-covalently.</text>
</comment>
<evidence type="ECO:0000256" key="11">
    <source>
        <dbReference type="ARBA" id="ARBA00022982"/>
    </source>
</evidence>
<accession>A0A8A1RR66</accession>
<comment type="subcellular location">
    <subcellularLocation>
        <location evidence="2">Mitochondrion inner membrane</location>
        <topology evidence="2">Multi-pass membrane protein</topology>
    </subcellularLocation>
</comment>
<dbReference type="AlphaFoldDB" id="A0A8A1RR66"/>
<dbReference type="InterPro" id="IPR016174">
    <property type="entry name" value="Di-haem_cyt_TM"/>
</dbReference>
<feature type="transmembrane region" description="Helical" evidence="20">
    <location>
        <begin position="113"/>
        <end position="133"/>
    </location>
</feature>
<dbReference type="CDD" id="cd00290">
    <property type="entry name" value="cytochrome_b_C"/>
    <property type="match status" value="1"/>
</dbReference>
<evidence type="ECO:0000256" key="2">
    <source>
        <dbReference type="ARBA" id="ARBA00004448"/>
    </source>
</evidence>
<geneLocation type="mitochondrion" evidence="23"/>
<evidence type="ECO:0000256" key="12">
    <source>
        <dbReference type="ARBA" id="ARBA00022989"/>
    </source>
</evidence>
<dbReference type="Pfam" id="PF00032">
    <property type="entry name" value="Cytochrom_B_C"/>
    <property type="match status" value="1"/>
</dbReference>
<dbReference type="SUPFAM" id="SSF81342">
    <property type="entry name" value="Transmembrane di-heme cytochromes"/>
    <property type="match status" value="1"/>
</dbReference>
<evidence type="ECO:0000256" key="8">
    <source>
        <dbReference type="ARBA" id="ARBA00022692"/>
    </source>
</evidence>
<evidence type="ECO:0000256" key="15">
    <source>
        <dbReference type="ARBA" id="ARBA00023128"/>
    </source>
</evidence>
<feature type="transmembrane region" description="Helical" evidence="20">
    <location>
        <begin position="77"/>
        <end position="98"/>
    </location>
</feature>
<dbReference type="SUPFAM" id="SSF81648">
    <property type="entry name" value="a domain/subunit of cytochrome bc1 complex (Ubiquinol-cytochrome c reductase)"/>
    <property type="match status" value="1"/>
</dbReference>
<protein>
    <recommendedName>
        <fullName evidence="4 20">Cytochrome b</fullName>
    </recommendedName>
</protein>
<evidence type="ECO:0000259" key="22">
    <source>
        <dbReference type="PROSITE" id="PS51003"/>
    </source>
</evidence>
<keyword evidence="11 20" id="KW-0249">Electron transport</keyword>
<organism evidence="23">
    <name type="scientific">Delphinapterus leucas</name>
    <name type="common">Beluga whale</name>
    <dbReference type="NCBI Taxonomy" id="9749"/>
    <lineage>
        <taxon>Eukaryota</taxon>
        <taxon>Metazoa</taxon>
        <taxon>Chordata</taxon>
        <taxon>Craniata</taxon>
        <taxon>Vertebrata</taxon>
        <taxon>Euteleostomi</taxon>
        <taxon>Mammalia</taxon>
        <taxon>Eutheria</taxon>
        <taxon>Laurasiatheria</taxon>
        <taxon>Artiodactyla</taxon>
        <taxon>Whippomorpha</taxon>
        <taxon>Cetacea</taxon>
        <taxon>Odontoceti</taxon>
        <taxon>Monodontidae</taxon>
        <taxon>Delphinapterus</taxon>
    </lineage>
</organism>
<dbReference type="CDD" id="cd00284">
    <property type="entry name" value="Cytochrome_b_N"/>
    <property type="match status" value="1"/>
</dbReference>
<dbReference type="InterPro" id="IPR036150">
    <property type="entry name" value="Cyt_b/b6_C_sf"/>
</dbReference>
<evidence type="ECO:0000256" key="19">
    <source>
        <dbReference type="PIRSR" id="PIRSR038885-2"/>
    </source>
</evidence>
<keyword evidence="8 20" id="KW-0812">Transmembrane</keyword>
<keyword evidence="6 19" id="KW-0349">Heme</keyword>
<evidence type="ECO:0000256" key="7">
    <source>
        <dbReference type="ARBA" id="ARBA00022660"/>
    </source>
</evidence>
<dbReference type="GO" id="GO:0005743">
    <property type="term" value="C:mitochondrial inner membrane"/>
    <property type="evidence" value="ECO:0007669"/>
    <property type="project" value="UniProtKB-SubCell"/>
</dbReference>
<keyword evidence="5 20" id="KW-0813">Transport</keyword>
<dbReference type="PROSITE" id="PS51003">
    <property type="entry name" value="CYTB_CTER"/>
    <property type="match status" value="1"/>
</dbReference>
<comment type="subunit">
    <text evidence="3">The cytochrome bc1 complex contains 11 subunits: 3 respiratory subunits (MT-CYB, CYC1 and UQCRFS1), 2 core proteins (UQCRC1 and UQCRC2) and 6 low-molecular weight proteins (UQCRH/QCR6, UQCRB/QCR7, UQCRQ/QCR8, UQCR10/QCR9, UQCR11/QCR10 and a cleavage product of UQCRFS1). This cytochrome bc1 complex then forms a dimer.</text>
</comment>
<evidence type="ECO:0000256" key="6">
    <source>
        <dbReference type="ARBA" id="ARBA00022617"/>
    </source>
</evidence>
<comment type="similarity">
    <text evidence="17 20">Belongs to the cytochrome b family.</text>
</comment>
<dbReference type="InterPro" id="IPR030689">
    <property type="entry name" value="Cytochrome_b"/>
</dbReference>
<sequence>MTNIRKTHPLMKILNNAFIDLPTPSNISSWWNFGSLLGLCLIMQILTGLFLAMHYTPDTSTAFSSVAHICRDVNYGWIIRYLHANGASMFFICLYTHIGRSLYYGSHTSQETWNIGVLLLLMVMATAFVGYVLPWGQMSFWGATVITNLLSAIPYIGNTLVEWIWGGFSVDKATLTRFFTFHFILPFIITALVAVHLLFLHETGSNNPTGIPSNMDTIPFHPYYTIKDTLGALLLILTLLTVTLFTPDLLGDPDNYTPANPLNTPAHIKPEWYFLFAYTILRSIPNKLGGVLALLLSILILLFIPMLQTSKQRSMMFRPLSQLLFWTLIADFLILTWIGGQPVEHPYITVGQLASILYFLLILVLMPVASLIENKLLKW</sequence>
<feature type="transmembrane region" description="Helical" evidence="20">
    <location>
        <begin position="178"/>
        <end position="200"/>
    </location>
</feature>
<evidence type="ECO:0000256" key="1">
    <source>
        <dbReference type="ARBA" id="ARBA00002566"/>
    </source>
</evidence>
<evidence type="ECO:0000256" key="17">
    <source>
        <dbReference type="ARBA" id="ARBA00061233"/>
    </source>
</evidence>
<feature type="transmembrane region" description="Helical" evidence="20">
    <location>
        <begin position="319"/>
        <end position="338"/>
    </location>
</feature>
<dbReference type="GO" id="GO:0006122">
    <property type="term" value="P:mitochondrial electron transport, ubiquinol to cytochrome c"/>
    <property type="evidence" value="ECO:0007669"/>
    <property type="project" value="TreeGrafter"/>
</dbReference>
<dbReference type="InterPro" id="IPR027387">
    <property type="entry name" value="Cytb/b6-like_sf"/>
</dbReference>
<keyword evidence="9 19" id="KW-0479">Metal-binding</keyword>
<dbReference type="EMBL" id="MW316225">
    <property type="protein sequence ID" value="QST17673.1"/>
    <property type="molecule type" value="Genomic_DNA"/>
</dbReference>
<evidence type="ECO:0000313" key="23">
    <source>
        <dbReference type="EMBL" id="QST17673.1"/>
    </source>
</evidence>
<keyword evidence="13 19" id="KW-0408">Iron</keyword>
<evidence type="ECO:0000256" key="4">
    <source>
        <dbReference type="ARBA" id="ARBA00013531"/>
    </source>
</evidence>
<feature type="domain" description="Cytochrome b/b6 C-terminal region profile" evidence="22">
    <location>
        <begin position="210"/>
        <end position="379"/>
    </location>
</feature>
<feature type="transmembrane region" description="Helical" evidence="20">
    <location>
        <begin position="140"/>
        <end position="158"/>
    </location>
</feature>